<evidence type="ECO:0000313" key="4">
    <source>
        <dbReference type="Proteomes" id="UP000177199"/>
    </source>
</evidence>
<dbReference type="GO" id="GO:0004479">
    <property type="term" value="F:methionyl-tRNA formyltransferase activity"/>
    <property type="evidence" value="ECO:0007669"/>
    <property type="project" value="UniProtKB-EC"/>
</dbReference>
<dbReference type="PROSITE" id="PS00373">
    <property type="entry name" value="GART"/>
    <property type="match status" value="1"/>
</dbReference>
<dbReference type="InterPro" id="IPR002376">
    <property type="entry name" value="Formyl_transf_N"/>
</dbReference>
<feature type="domain" description="Formyl transferase N-terminal" evidence="2">
    <location>
        <begin position="7"/>
        <end position="173"/>
    </location>
</feature>
<protein>
    <recommendedName>
        <fullName evidence="1">methionyl-tRNA formyltransferase</fullName>
        <ecNumber evidence="1">2.1.2.9</ecNumber>
    </recommendedName>
</protein>
<dbReference type="CDD" id="cd08646">
    <property type="entry name" value="FMT_core_Met-tRNA-FMT_N"/>
    <property type="match status" value="1"/>
</dbReference>
<accession>A0A1F7HJ09</accession>
<name>A0A1F7HJ09_9BACT</name>
<dbReference type="Proteomes" id="UP000177199">
    <property type="component" value="Unassembled WGS sequence"/>
</dbReference>
<evidence type="ECO:0000259" key="2">
    <source>
        <dbReference type="Pfam" id="PF00551"/>
    </source>
</evidence>
<dbReference type="InterPro" id="IPR011034">
    <property type="entry name" value="Formyl_transferase-like_C_sf"/>
</dbReference>
<dbReference type="Gene3D" id="3.40.50.12230">
    <property type="match status" value="1"/>
</dbReference>
<dbReference type="InterPro" id="IPR001555">
    <property type="entry name" value="GART_AS"/>
</dbReference>
<gene>
    <name evidence="3" type="ORF">A3F29_04400</name>
</gene>
<dbReference type="PANTHER" id="PTHR11138">
    <property type="entry name" value="METHIONYL-TRNA FORMYLTRANSFERASE"/>
    <property type="match status" value="1"/>
</dbReference>
<dbReference type="EC" id="2.1.2.9" evidence="1"/>
<dbReference type="SUPFAM" id="SSF50486">
    <property type="entry name" value="FMT C-terminal domain-like"/>
    <property type="match status" value="1"/>
</dbReference>
<dbReference type="SUPFAM" id="SSF53328">
    <property type="entry name" value="Formyltransferase"/>
    <property type="match status" value="1"/>
</dbReference>
<dbReference type="PANTHER" id="PTHR11138:SF5">
    <property type="entry name" value="METHIONYL-TRNA FORMYLTRANSFERASE, MITOCHONDRIAL"/>
    <property type="match status" value="1"/>
</dbReference>
<organism evidence="3 4">
    <name type="scientific">Candidatus Roizmanbacteria bacterium RIFCSPHIGHO2_12_FULL_33_9</name>
    <dbReference type="NCBI Taxonomy" id="1802045"/>
    <lineage>
        <taxon>Bacteria</taxon>
        <taxon>Candidatus Roizmaniibacteriota</taxon>
    </lineage>
</organism>
<evidence type="ECO:0000313" key="3">
    <source>
        <dbReference type="EMBL" id="OGK30976.1"/>
    </source>
</evidence>
<proteinExistence type="predicted"/>
<dbReference type="InterPro" id="IPR036477">
    <property type="entry name" value="Formyl_transf_N_sf"/>
</dbReference>
<dbReference type="InterPro" id="IPR041711">
    <property type="entry name" value="Met-tRNA-FMT_N"/>
</dbReference>
<dbReference type="AlphaFoldDB" id="A0A1F7HJ09"/>
<reference evidence="3 4" key="1">
    <citation type="journal article" date="2016" name="Nat. Commun.">
        <title>Thousands of microbial genomes shed light on interconnected biogeochemical processes in an aquifer system.</title>
        <authorList>
            <person name="Anantharaman K."/>
            <person name="Brown C.T."/>
            <person name="Hug L.A."/>
            <person name="Sharon I."/>
            <person name="Castelle C.J."/>
            <person name="Probst A.J."/>
            <person name="Thomas B.C."/>
            <person name="Singh A."/>
            <person name="Wilkins M.J."/>
            <person name="Karaoz U."/>
            <person name="Brodie E.L."/>
            <person name="Williams K.H."/>
            <person name="Hubbard S.S."/>
            <person name="Banfield J.F."/>
        </authorList>
    </citation>
    <scope>NUCLEOTIDE SEQUENCE [LARGE SCALE GENOMIC DNA]</scope>
</reference>
<evidence type="ECO:0000256" key="1">
    <source>
        <dbReference type="ARBA" id="ARBA00012261"/>
    </source>
</evidence>
<sequence>MHRLKALYFGTPDFSADFLKKVLDDKDILVKIDGVVTQNDKKVGRKQILTQSSVKKLAIKNSIEVYHDFSYKKFDLGLIFSFGRIIPKEEFKKFKYGIWVIHPSLLPKYRGASPIAQTLINGDTETGVTIIQADEGVDTGDILGQIITKIKPNENRNELTIRLTNLGYDLFKETTNSFVKNNFKINTIKQDNNNYSVSKKLEKENGFVAVNALQKSITSEGQKIYNLYKGLYPWPGIWTLVKIGSIEKRLKITEIELFDKKINIKKVQLDGKKEVDFKTFNSAYNIFT</sequence>
<comment type="caution">
    <text evidence="3">The sequence shown here is derived from an EMBL/GenBank/DDBJ whole genome shotgun (WGS) entry which is preliminary data.</text>
</comment>
<dbReference type="Pfam" id="PF00551">
    <property type="entry name" value="Formyl_trans_N"/>
    <property type="match status" value="1"/>
</dbReference>
<dbReference type="EMBL" id="MFZV01000034">
    <property type="protein sequence ID" value="OGK30976.1"/>
    <property type="molecule type" value="Genomic_DNA"/>
</dbReference>